<name>A0ABU5C3D7_9BACI</name>
<reference evidence="1 2" key="1">
    <citation type="submission" date="2023-10" db="EMBL/GenBank/DDBJ databases">
        <title>Virgibacillus halophilus 5B73C genome.</title>
        <authorList>
            <person name="Miliotis G."/>
            <person name="Sengupta P."/>
            <person name="Hameed A."/>
            <person name="Chuvochina M."/>
            <person name="Mcdonagh F."/>
            <person name="Simpson A.C."/>
            <person name="Singh N.K."/>
            <person name="Rekha P.D."/>
            <person name="Raman K."/>
            <person name="Hugenholtz P."/>
            <person name="Venkateswaran K."/>
        </authorList>
    </citation>
    <scope>NUCLEOTIDE SEQUENCE [LARGE SCALE GENOMIC DNA]</scope>
    <source>
        <strain evidence="1 2">5B73C</strain>
    </source>
</reference>
<protein>
    <submittedName>
        <fullName evidence="1">Uncharacterized protein</fullName>
    </submittedName>
</protein>
<accession>A0ABU5C3D7</accession>
<organism evidence="1 2">
    <name type="scientific">Tigheibacillus halophilus</name>
    <dbReference type="NCBI Taxonomy" id="361280"/>
    <lineage>
        <taxon>Bacteria</taxon>
        <taxon>Bacillati</taxon>
        <taxon>Bacillota</taxon>
        <taxon>Bacilli</taxon>
        <taxon>Bacillales</taxon>
        <taxon>Bacillaceae</taxon>
        <taxon>Tigheibacillus</taxon>
    </lineage>
</organism>
<dbReference type="Proteomes" id="UP001281447">
    <property type="component" value="Unassembled WGS sequence"/>
</dbReference>
<comment type="caution">
    <text evidence="1">The sequence shown here is derived from an EMBL/GenBank/DDBJ whole genome shotgun (WGS) entry which is preliminary data.</text>
</comment>
<keyword evidence="2" id="KW-1185">Reference proteome</keyword>
<sequence length="59" mass="6492">MKKIDLKPIAKKKTTKEIVYENLKRSILTGSINKKRNFNGNNVVGNLGNFQNADKGGGS</sequence>
<evidence type="ECO:0000313" key="2">
    <source>
        <dbReference type="Proteomes" id="UP001281447"/>
    </source>
</evidence>
<evidence type="ECO:0000313" key="1">
    <source>
        <dbReference type="EMBL" id="MDY0393739.1"/>
    </source>
</evidence>
<proteinExistence type="predicted"/>
<gene>
    <name evidence="1" type="ORF">RWE15_03875</name>
</gene>
<dbReference type="EMBL" id="JAWDIP010000003">
    <property type="protein sequence ID" value="MDY0393739.1"/>
    <property type="molecule type" value="Genomic_DNA"/>
</dbReference>